<keyword evidence="4" id="KW-0732">Signal</keyword>
<feature type="transmembrane region" description="Helical" evidence="14">
    <location>
        <begin position="438"/>
        <end position="458"/>
    </location>
</feature>
<dbReference type="InterPro" id="IPR006028">
    <property type="entry name" value="GABAA/Glycine_rcpt"/>
</dbReference>
<reference evidence="18" key="1">
    <citation type="submission" date="2022-11" db="UniProtKB">
        <authorList>
            <consortium name="EnsemblMetazoa"/>
        </authorList>
    </citation>
    <scope>IDENTIFICATION</scope>
</reference>
<dbReference type="EnsemblMetazoa" id="XM_038194457.1">
    <property type="protein sequence ID" value="XP_038050385.1"/>
    <property type="gene ID" value="LOC119723672"/>
</dbReference>
<keyword evidence="3 14" id="KW-0812">Transmembrane</keyword>
<dbReference type="OrthoDB" id="407674at2759"/>
<dbReference type="InterPro" id="IPR006202">
    <property type="entry name" value="Neur_chan_lig-bd"/>
</dbReference>
<keyword evidence="12 14" id="KW-0407">Ion channel</keyword>
<evidence type="ECO:0000256" key="9">
    <source>
        <dbReference type="ARBA" id="ARBA00023157"/>
    </source>
</evidence>
<dbReference type="Gene3D" id="2.70.170.10">
    <property type="entry name" value="Neurotransmitter-gated ion-channel ligand-binding domain"/>
    <property type="match status" value="1"/>
</dbReference>
<dbReference type="InterPro" id="IPR038050">
    <property type="entry name" value="Neuro_actylchol_rec"/>
</dbReference>
<keyword evidence="11" id="KW-0628">Postsynaptic cell membrane</keyword>
<evidence type="ECO:0000256" key="2">
    <source>
        <dbReference type="ARBA" id="ARBA00022475"/>
    </source>
</evidence>
<dbReference type="InterPro" id="IPR006201">
    <property type="entry name" value="Neur_channel"/>
</dbReference>
<evidence type="ECO:0000313" key="18">
    <source>
        <dbReference type="EnsemblMetazoa" id="XP_038050385.1"/>
    </source>
</evidence>
<dbReference type="NCBIfam" id="TIGR00860">
    <property type="entry name" value="LIC"/>
    <property type="match status" value="1"/>
</dbReference>
<keyword evidence="1 14" id="KW-0813">Transport</keyword>
<evidence type="ECO:0000256" key="8">
    <source>
        <dbReference type="ARBA" id="ARBA00023136"/>
    </source>
</evidence>
<feature type="transmembrane region" description="Helical" evidence="14">
    <location>
        <begin position="262"/>
        <end position="283"/>
    </location>
</feature>
<keyword evidence="5 14" id="KW-1133">Transmembrane helix</keyword>
<name>A0A913ZH86_PATMI</name>
<evidence type="ECO:0000259" key="16">
    <source>
        <dbReference type="Pfam" id="PF02931"/>
    </source>
</evidence>
<dbReference type="GO" id="GO:0045211">
    <property type="term" value="C:postsynaptic membrane"/>
    <property type="evidence" value="ECO:0007669"/>
    <property type="project" value="UniProtKB-SubCell"/>
</dbReference>
<keyword evidence="8 14" id="KW-0472">Membrane</keyword>
<protein>
    <submittedName>
        <fullName evidence="18">Uncharacterized protein</fullName>
    </submittedName>
</protein>
<keyword evidence="7 14" id="KW-0406">Ion transport</keyword>
<keyword evidence="9" id="KW-1015">Disulfide bond</keyword>
<evidence type="ECO:0000256" key="3">
    <source>
        <dbReference type="ARBA" id="ARBA00022692"/>
    </source>
</evidence>
<keyword evidence="6" id="KW-0770">Synapse</keyword>
<evidence type="ECO:0000259" key="17">
    <source>
        <dbReference type="Pfam" id="PF02932"/>
    </source>
</evidence>
<dbReference type="PRINTS" id="PR00252">
    <property type="entry name" value="NRIONCHANNEL"/>
</dbReference>
<evidence type="ECO:0000256" key="7">
    <source>
        <dbReference type="ARBA" id="ARBA00023065"/>
    </source>
</evidence>
<dbReference type="FunFam" id="2.70.170.10:FF:000014">
    <property type="entry name" value="Glycine receptor subunit beta"/>
    <property type="match status" value="1"/>
</dbReference>
<dbReference type="SUPFAM" id="SSF63712">
    <property type="entry name" value="Nicotinic receptor ligand binding domain-like"/>
    <property type="match status" value="1"/>
</dbReference>
<dbReference type="Pfam" id="PF02931">
    <property type="entry name" value="Neur_chan_LBD"/>
    <property type="match status" value="1"/>
</dbReference>
<organism evidence="18 19">
    <name type="scientific">Patiria miniata</name>
    <name type="common">Bat star</name>
    <name type="synonym">Asterina miniata</name>
    <dbReference type="NCBI Taxonomy" id="46514"/>
    <lineage>
        <taxon>Eukaryota</taxon>
        <taxon>Metazoa</taxon>
        <taxon>Echinodermata</taxon>
        <taxon>Eleutherozoa</taxon>
        <taxon>Asterozoa</taxon>
        <taxon>Asteroidea</taxon>
        <taxon>Valvatacea</taxon>
        <taxon>Valvatida</taxon>
        <taxon>Asterinidae</taxon>
        <taxon>Patiria</taxon>
    </lineage>
</organism>
<dbReference type="PRINTS" id="PR01620">
    <property type="entry name" value="GABAARGAMMA"/>
</dbReference>
<feature type="domain" description="Neurotransmitter-gated ion-channel ligand-binding" evidence="16">
    <location>
        <begin position="18"/>
        <end position="226"/>
    </location>
</feature>
<dbReference type="PROSITE" id="PS00236">
    <property type="entry name" value="NEUROTR_ION_CHANNEL"/>
    <property type="match status" value="1"/>
</dbReference>
<dbReference type="InterPro" id="IPR006029">
    <property type="entry name" value="Neurotrans-gated_channel_TM"/>
</dbReference>
<dbReference type="PANTHER" id="PTHR18945">
    <property type="entry name" value="NEUROTRANSMITTER GATED ION CHANNEL"/>
    <property type="match status" value="1"/>
</dbReference>
<accession>A0A913ZH86</accession>
<evidence type="ECO:0000256" key="6">
    <source>
        <dbReference type="ARBA" id="ARBA00023018"/>
    </source>
</evidence>
<evidence type="ECO:0000256" key="5">
    <source>
        <dbReference type="ARBA" id="ARBA00022989"/>
    </source>
</evidence>
<dbReference type="Pfam" id="PF02932">
    <property type="entry name" value="Neur_chan_memb"/>
    <property type="match status" value="1"/>
</dbReference>
<evidence type="ECO:0000256" key="11">
    <source>
        <dbReference type="ARBA" id="ARBA00023257"/>
    </source>
</evidence>
<feature type="domain" description="Neurotransmitter-gated ion-channel transmembrane" evidence="17">
    <location>
        <begin position="234"/>
        <end position="452"/>
    </location>
</feature>
<comment type="subcellular location">
    <subcellularLocation>
        <location evidence="13">Postsynaptic cell membrane</location>
        <topology evidence="13">Multi-pass membrane protein</topology>
    </subcellularLocation>
</comment>
<evidence type="ECO:0000256" key="1">
    <source>
        <dbReference type="ARBA" id="ARBA00022448"/>
    </source>
</evidence>
<dbReference type="InterPro" id="IPR036734">
    <property type="entry name" value="Neur_chan_lig-bd_sf"/>
</dbReference>
<evidence type="ECO:0000313" key="19">
    <source>
        <dbReference type="Proteomes" id="UP000887568"/>
    </source>
</evidence>
<dbReference type="GO" id="GO:0004890">
    <property type="term" value="F:GABA-A receptor activity"/>
    <property type="evidence" value="ECO:0007669"/>
    <property type="project" value="InterPro"/>
</dbReference>
<sequence>MPVESFQDPYDMPESSWILLNLMHTYDNRIRPNFGGPPTVVACSVFVLSMDEVTEVTMDYGMTILLEEYWNDPRMAFANYSTLPYISSGMSVAEKIWVPDLFFANEKRASFHEVTVHNRLIRVYPDGDIFYSMKLSLVLYCHMDFKAFPMDKQRCMTAIESYQSTEDELIVLWKMPNPVTVGPEISLPQYAMQRDIPFGICHNRVSTGPSNANFSCIQFSFTLVRELTFYIIQTYIPTSLLVLISWVSFWIDIGQAAARVSLGVTTVLTMTTTTVGYGAFAGLPKVSYTKAIDLWFDACLSFVIGSLFEYAVVHYLWTKDKAEKHIRWAASKESFKSPTPYHGGQNQSNNSYLYSNTYKDPSSRDRDHCSESDSQNSRFGSRYNYQTSYRAVRKNSYSSHCDNDPEMGYSKLHHDGAALAERKRCKLAAIRIDRLSRVGFPLAFVTFVVTYWVCYYRIYTADLPPIE</sequence>
<dbReference type="InterPro" id="IPR005437">
    <property type="entry name" value="GABRG-1/4"/>
</dbReference>
<dbReference type="OMA" id="HYLWTKD"/>
<feature type="transmembrane region" description="Helical" evidence="14">
    <location>
        <begin position="295"/>
        <end position="317"/>
    </location>
</feature>
<dbReference type="InterPro" id="IPR018000">
    <property type="entry name" value="Neurotransmitter_ion_chnl_CS"/>
</dbReference>
<dbReference type="Gene3D" id="1.20.58.390">
    <property type="entry name" value="Neurotransmitter-gated ion-channel transmembrane domain"/>
    <property type="match status" value="1"/>
</dbReference>
<dbReference type="GO" id="GO:0006821">
    <property type="term" value="P:chloride transport"/>
    <property type="evidence" value="ECO:0007669"/>
    <property type="project" value="InterPro"/>
</dbReference>
<evidence type="ECO:0000256" key="4">
    <source>
        <dbReference type="ARBA" id="ARBA00022729"/>
    </source>
</evidence>
<dbReference type="AlphaFoldDB" id="A0A913ZH86"/>
<evidence type="ECO:0000256" key="15">
    <source>
        <dbReference type="SAM" id="MobiDB-lite"/>
    </source>
</evidence>
<dbReference type="CDD" id="cd19049">
    <property type="entry name" value="LGIC_TM_anion"/>
    <property type="match status" value="1"/>
</dbReference>
<feature type="region of interest" description="Disordered" evidence="15">
    <location>
        <begin position="359"/>
        <end position="380"/>
    </location>
</feature>
<feature type="compositionally biased region" description="Basic and acidic residues" evidence="15">
    <location>
        <begin position="361"/>
        <end position="371"/>
    </location>
</feature>
<keyword evidence="2" id="KW-1003">Cell membrane</keyword>
<proteinExistence type="inferred from homology"/>
<dbReference type="SUPFAM" id="SSF90112">
    <property type="entry name" value="Neurotransmitter-gated ion-channel transmembrane pore"/>
    <property type="match status" value="1"/>
</dbReference>
<dbReference type="GeneID" id="119723672"/>
<evidence type="ECO:0000256" key="14">
    <source>
        <dbReference type="RuleBase" id="RU000687"/>
    </source>
</evidence>
<keyword evidence="10" id="KW-0325">Glycoprotein</keyword>
<evidence type="ECO:0000256" key="13">
    <source>
        <dbReference type="ARBA" id="ARBA00034104"/>
    </source>
</evidence>
<dbReference type="RefSeq" id="XP_038050385.1">
    <property type="nucleotide sequence ID" value="XM_038194457.1"/>
</dbReference>
<dbReference type="Proteomes" id="UP000887568">
    <property type="component" value="Unplaced"/>
</dbReference>
<dbReference type="PRINTS" id="PR00253">
    <property type="entry name" value="GABAARECEPTR"/>
</dbReference>
<dbReference type="GO" id="GO:0005230">
    <property type="term" value="F:extracellular ligand-gated monoatomic ion channel activity"/>
    <property type="evidence" value="ECO:0007669"/>
    <property type="project" value="InterPro"/>
</dbReference>
<evidence type="ECO:0000256" key="10">
    <source>
        <dbReference type="ARBA" id="ARBA00023180"/>
    </source>
</evidence>
<comment type="similarity">
    <text evidence="14">Belongs to the ligand-gated ion channel (TC 1.A.9) family.</text>
</comment>
<evidence type="ECO:0000256" key="12">
    <source>
        <dbReference type="ARBA" id="ARBA00023303"/>
    </source>
</evidence>
<feature type="transmembrane region" description="Helical" evidence="14">
    <location>
        <begin position="227"/>
        <end position="250"/>
    </location>
</feature>
<keyword evidence="19" id="KW-1185">Reference proteome</keyword>
<dbReference type="GO" id="GO:0007214">
    <property type="term" value="P:gamma-aminobutyric acid signaling pathway"/>
    <property type="evidence" value="ECO:0007669"/>
    <property type="project" value="InterPro"/>
</dbReference>
<dbReference type="InterPro" id="IPR036719">
    <property type="entry name" value="Neuro-gated_channel_TM_sf"/>
</dbReference>